<dbReference type="GO" id="GO:0003989">
    <property type="term" value="F:acetyl-CoA carboxylase activity"/>
    <property type="evidence" value="ECO:0007669"/>
    <property type="project" value="InterPro"/>
</dbReference>
<accession>A0AAP4BP32</accession>
<gene>
    <name evidence="1" type="ORF">QPX23_04065</name>
    <name evidence="2" type="ORF">QPX42_03490</name>
</gene>
<evidence type="ECO:0000313" key="2">
    <source>
        <dbReference type="EMBL" id="MDK4306616.1"/>
    </source>
</evidence>
<evidence type="ECO:0000313" key="4">
    <source>
        <dbReference type="Proteomes" id="UP001239759"/>
    </source>
</evidence>
<proteinExistence type="predicted"/>
<name>A0AAP4BP32_9CORY</name>
<dbReference type="Pfam" id="PF13822">
    <property type="entry name" value="ACC_epsilon"/>
    <property type="match status" value="1"/>
</dbReference>
<dbReference type="EMBL" id="JASNVH010000004">
    <property type="protein sequence ID" value="MDK4306616.1"/>
    <property type="molecule type" value="Genomic_DNA"/>
</dbReference>
<protein>
    <submittedName>
        <fullName evidence="2">Acyl-CoA carboxylase epsilon subunit</fullName>
    </submittedName>
</protein>
<keyword evidence="4" id="KW-1185">Reference proteome</keyword>
<dbReference type="Proteomes" id="UP001224412">
    <property type="component" value="Unassembled WGS sequence"/>
</dbReference>
<dbReference type="GO" id="GO:0004658">
    <property type="term" value="F:propionyl-CoA carboxylase activity"/>
    <property type="evidence" value="ECO:0007669"/>
    <property type="project" value="InterPro"/>
</dbReference>
<dbReference type="InterPro" id="IPR032716">
    <property type="entry name" value="ACC_epsilon"/>
</dbReference>
<dbReference type="Proteomes" id="UP001239759">
    <property type="component" value="Unassembled WGS sequence"/>
</dbReference>
<dbReference type="AlphaFoldDB" id="A0AAP4BP32"/>
<reference evidence="2 4" key="1">
    <citation type="submission" date="2023-05" db="EMBL/GenBank/DDBJ databases">
        <title>Metabolic capabilities are highly conserved among human nasal-associated Corynebacterium species in pangenomic analyses.</title>
        <authorList>
            <person name="Tran T.H."/>
            <person name="Roberts A.Q."/>
            <person name="Escapa I.F."/>
            <person name="Gao W."/>
            <person name="Conlan S."/>
            <person name="Kong H."/>
            <person name="Segre J.A."/>
            <person name="Kelly M.S."/>
            <person name="Lemon K.P."/>
        </authorList>
    </citation>
    <scope>NUCLEOTIDE SEQUENCE</scope>
    <source>
        <strain evidence="2">KPL2773</strain>
        <strain evidence="1 4">KPL3772</strain>
    </source>
</reference>
<comment type="caution">
    <text evidence="2">The sequence shown here is derived from an EMBL/GenBank/DDBJ whole genome shotgun (WGS) entry which is preliminary data.</text>
</comment>
<sequence length="67" mass="7190">MESFSIVNGTPNDSELTALSAVLAQVDARARAEAAGVYAPHNRWGTGRTLAGRPVYNPSAYRNAHFD</sequence>
<dbReference type="GeneID" id="42781091"/>
<evidence type="ECO:0000313" key="3">
    <source>
        <dbReference type="Proteomes" id="UP001224412"/>
    </source>
</evidence>
<dbReference type="EMBL" id="JASNUQ010000005">
    <property type="protein sequence ID" value="MDK4289907.1"/>
    <property type="molecule type" value="Genomic_DNA"/>
</dbReference>
<evidence type="ECO:0000313" key="1">
    <source>
        <dbReference type="EMBL" id="MDK4289907.1"/>
    </source>
</evidence>
<dbReference type="RefSeq" id="WP_021351839.1">
    <property type="nucleotide sequence ID" value="NZ_CP051667.1"/>
</dbReference>
<organism evidence="2 3">
    <name type="scientific">Corynebacterium pseudodiphtheriticum</name>
    <dbReference type="NCBI Taxonomy" id="37637"/>
    <lineage>
        <taxon>Bacteria</taxon>
        <taxon>Bacillati</taxon>
        <taxon>Actinomycetota</taxon>
        <taxon>Actinomycetes</taxon>
        <taxon>Mycobacteriales</taxon>
        <taxon>Corynebacteriaceae</taxon>
        <taxon>Corynebacterium</taxon>
    </lineage>
</organism>